<dbReference type="Proteomes" id="UP000324800">
    <property type="component" value="Unassembled WGS sequence"/>
</dbReference>
<name>A0A5J4VX33_9EUKA</name>
<proteinExistence type="predicted"/>
<reference evidence="2 3" key="1">
    <citation type="submission" date="2019-03" db="EMBL/GenBank/DDBJ databases">
        <title>Single cell metagenomics reveals metabolic interactions within the superorganism composed of flagellate Streblomastix strix and complex community of Bacteroidetes bacteria on its surface.</title>
        <authorList>
            <person name="Treitli S.C."/>
            <person name="Kolisko M."/>
            <person name="Husnik F."/>
            <person name="Keeling P."/>
            <person name="Hampl V."/>
        </authorList>
    </citation>
    <scope>NUCLEOTIDE SEQUENCE [LARGE SCALE GENOMIC DNA]</scope>
    <source>
        <strain evidence="2">ST1C</strain>
    </source>
</reference>
<evidence type="ECO:0000256" key="1">
    <source>
        <dbReference type="SAM" id="MobiDB-lite"/>
    </source>
</evidence>
<feature type="region of interest" description="Disordered" evidence="1">
    <location>
        <begin position="103"/>
        <end position="164"/>
    </location>
</feature>
<evidence type="ECO:0000313" key="3">
    <source>
        <dbReference type="Proteomes" id="UP000324800"/>
    </source>
</evidence>
<organism evidence="2 3">
    <name type="scientific">Streblomastix strix</name>
    <dbReference type="NCBI Taxonomy" id="222440"/>
    <lineage>
        <taxon>Eukaryota</taxon>
        <taxon>Metamonada</taxon>
        <taxon>Preaxostyla</taxon>
        <taxon>Oxymonadida</taxon>
        <taxon>Streblomastigidae</taxon>
        <taxon>Streblomastix</taxon>
    </lineage>
</organism>
<gene>
    <name evidence="2" type="ORF">EZS28_017632</name>
</gene>
<feature type="compositionally biased region" description="Low complexity" evidence="1">
    <location>
        <begin position="33"/>
        <end position="46"/>
    </location>
</feature>
<sequence length="164" mass="18703">QVLGLLEEYNGELAENKHKEESKKDDIKDKRNISISSPSSFSPIKSPVNSTWRRFFECSKCHYHITIIHDPFPLFACPKCNNQSSWVQASMYDENKLARQLKQRGADTFVSTDDKEDEDGNNNSRSGGTDRNFLSGRTEFMPLGSEGKKRRSGIDGTEDEEVEY</sequence>
<accession>A0A5J4VX33</accession>
<protein>
    <submittedName>
        <fullName evidence="2">Uncharacterized protein</fullName>
    </submittedName>
</protein>
<dbReference type="EMBL" id="SNRW01004628">
    <property type="protein sequence ID" value="KAA6386839.1"/>
    <property type="molecule type" value="Genomic_DNA"/>
</dbReference>
<comment type="caution">
    <text evidence="2">The sequence shown here is derived from an EMBL/GenBank/DDBJ whole genome shotgun (WGS) entry which is preliminary data.</text>
</comment>
<dbReference type="AlphaFoldDB" id="A0A5J4VX33"/>
<feature type="compositionally biased region" description="Basic and acidic residues" evidence="1">
    <location>
        <begin position="16"/>
        <end position="32"/>
    </location>
</feature>
<evidence type="ECO:0000313" key="2">
    <source>
        <dbReference type="EMBL" id="KAA6386839.1"/>
    </source>
</evidence>
<feature type="region of interest" description="Disordered" evidence="1">
    <location>
        <begin position="16"/>
        <end position="46"/>
    </location>
</feature>
<feature type="non-terminal residue" evidence="2">
    <location>
        <position position="1"/>
    </location>
</feature>